<dbReference type="SUPFAM" id="SSF52540">
    <property type="entry name" value="P-loop containing nucleoside triphosphate hydrolases"/>
    <property type="match status" value="1"/>
</dbReference>
<evidence type="ECO:0008006" key="3">
    <source>
        <dbReference type="Google" id="ProtNLM"/>
    </source>
</evidence>
<reference evidence="1" key="1">
    <citation type="submission" date="2023-02" db="EMBL/GenBank/DDBJ databases">
        <title>Georgenia sp.10Sc9-8, isolated from a soil sample collected from the Taklamakan desert.</title>
        <authorList>
            <person name="Liu S."/>
        </authorList>
    </citation>
    <scope>NUCLEOTIDE SEQUENCE</scope>
    <source>
        <strain evidence="1">10Sc9-8</strain>
    </source>
</reference>
<gene>
    <name evidence="1" type="ORF">PU560_05475</name>
</gene>
<dbReference type="Proteomes" id="UP001165561">
    <property type="component" value="Unassembled WGS sequence"/>
</dbReference>
<dbReference type="EMBL" id="JARACI010000715">
    <property type="protein sequence ID" value="MDD9205920.1"/>
    <property type="molecule type" value="Genomic_DNA"/>
</dbReference>
<evidence type="ECO:0000313" key="2">
    <source>
        <dbReference type="Proteomes" id="UP001165561"/>
    </source>
</evidence>
<protein>
    <recommendedName>
        <fullName evidence="3">Helicase</fullName>
    </recommendedName>
</protein>
<evidence type="ECO:0000313" key="1">
    <source>
        <dbReference type="EMBL" id="MDD9205920.1"/>
    </source>
</evidence>
<organism evidence="1 2">
    <name type="scientific">Georgenia halotolerans</name>
    <dbReference type="NCBI Taxonomy" id="3028317"/>
    <lineage>
        <taxon>Bacteria</taxon>
        <taxon>Bacillati</taxon>
        <taxon>Actinomycetota</taxon>
        <taxon>Actinomycetes</taxon>
        <taxon>Micrococcales</taxon>
        <taxon>Bogoriellaceae</taxon>
        <taxon>Georgenia</taxon>
    </lineage>
</organism>
<accession>A0ABT5TV41</accession>
<name>A0ABT5TV41_9MICO</name>
<comment type="caution">
    <text evidence="1">The sequence shown here is derived from an EMBL/GenBank/DDBJ whole genome shotgun (WGS) entry which is preliminary data.</text>
</comment>
<feature type="non-terminal residue" evidence="1">
    <location>
        <position position="1"/>
    </location>
</feature>
<sequence>FLVADEVGLGKTMVARGVIARAIDHLQQTGDDRVDVVYICSNGAIAAQNLRKLAPAGVPVEHRTERLPLLAFRLSQRTHSPINLIALTPGTALAKGHSTGRLEERAAVLAALRQLWGGHRLRGEGLLRIFAGDIGPGWHDSPTSRIRHEASCVGQLSPEALRHFGEQVARLDAARDAQGLPDVDAALHHLGQRIGNTENLGAHIRQERNQLIGQLREALATTGAHLLRPDLVVLDEFQRFRDVLQHGPDSGYAADIAQHLFNFDHTEFNRRTRVLMLSATPYVMHTTRAESTADGEEHYADFLATFRFLADGLSGCDAEAETTRLREDLSAMRAALADVATHGITPVHAATDAVSTRLQQVMVRTERLAATPDRNGMLRTVAPQLSVPSSPSLTQYAATARVAAHVASRTHGSHGDVVEYWKAAPYTLSYLGAHGYQLAERLRELAGPKADHVDTELLRELTDSPATLPWDAIRQYAPLPAAHAGLERMWQDFFDDAEAHRLLWLPPAIPYYYAGGTFETPAARRLTKRLIFSAWTLVPTAIATLTTYEAERRLRHAAEAAGGTVYAYDDDRRYTQRLRFGADTQSMANLQFLVPSPALARLGDPLTEAARLRTGDAPPSWEAVRARVRARVAAAVDPLVRDLPGGRGAGATSWYTLAPLLLDGDHARPVHSVLHRDGEDSTGLGRHATELDRLLHLARTDPTSDELPPVPPDLIDVLTLTALAGPPSVMYRAIARLFPDAPDAALVNAAATAAEGFRSLINSPE</sequence>
<keyword evidence="2" id="KW-1185">Reference proteome</keyword>
<feature type="non-terminal residue" evidence="1">
    <location>
        <position position="765"/>
    </location>
</feature>
<proteinExistence type="predicted"/>
<dbReference type="InterPro" id="IPR027417">
    <property type="entry name" value="P-loop_NTPase"/>
</dbReference>